<evidence type="ECO:0000256" key="1">
    <source>
        <dbReference type="ARBA" id="ARBA00022962"/>
    </source>
</evidence>
<dbReference type="Pfam" id="PF00117">
    <property type="entry name" value="GATase"/>
    <property type="match status" value="1"/>
</dbReference>
<dbReference type="Gene3D" id="3.40.50.880">
    <property type="match status" value="1"/>
</dbReference>
<dbReference type="PANTHER" id="PTHR43418">
    <property type="entry name" value="MULTIFUNCTIONAL TRYPTOPHAN BIOSYNTHESIS PROTEIN-RELATED"/>
    <property type="match status" value="1"/>
</dbReference>
<dbReference type="InterPro" id="IPR050472">
    <property type="entry name" value="Anth_synth/Amidotransfase"/>
</dbReference>
<dbReference type="PRINTS" id="PR00097">
    <property type="entry name" value="ANTSNTHASEII"/>
</dbReference>
<dbReference type="EMBL" id="JANCMU010000004">
    <property type="protein sequence ID" value="MDG4946476.1"/>
    <property type="molecule type" value="Genomic_DNA"/>
</dbReference>
<dbReference type="AlphaFoldDB" id="A0A9X4MX31"/>
<dbReference type="NCBIfam" id="TIGR00566">
    <property type="entry name" value="trpG_papA"/>
    <property type="match status" value="1"/>
</dbReference>
<dbReference type="GO" id="GO:0005829">
    <property type="term" value="C:cytosol"/>
    <property type="evidence" value="ECO:0007669"/>
    <property type="project" value="TreeGrafter"/>
</dbReference>
<evidence type="ECO:0000313" key="4">
    <source>
        <dbReference type="Proteomes" id="UP001152599"/>
    </source>
</evidence>
<dbReference type="InterPro" id="IPR029062">
    <property type="entry name" value="Class_I_gatase-like"/>
</dbReference>
<proteinExistence type="predicted"/>
<keyword evidence="1" id="KW-0315">Glutamine amidotransferase</keyword>
<evidence type="ECO:0000313" key="3">
    <source>
        <dbReference type="EMBL" id="MDG4946476.1"/>
    </source>
</evidence>
<reference evidence="3" key="1">
    <citation type="submission" date="2022-07" db="EMBL/GenBank/DDBJ databases">
        <title>Description and genome-wide analysis of Profundicola chukchiensis gen. nov., sp. nov., marine bacteria isolated from bottom sediments of the Chukchi Sea.</title>
        <authorList>
            <person name="Romanenko L."/>
            <person name="Otstavnykh N."/>
            <person name="Kurilenko V."/>
            <person name="Eremeev V."/>
            <person name="Velansky P."/>
            <person name="Mikhailov V."/>
            <person name="Isaeva M."/>
        </authorList>
    </citation>
    <scope>NUCLEOTIDE SEQUENCE</scope>
    <source>
        <strain evidence="3">KMM 9713</strain>
    </source>
</reference>
<dbReference type="PROSITE" id="PS51273">
    <property type="entry name" value="GATASE_TYPE_1"/>
    <property type="match status" value="1"/>
</dbReference>
<dbReference type="FunFam" id="3.40.50.880:FF:000003">
    <property type="entry name" value="Anthranilate synthase component II"/>
    <property type="match status" value="1"/>
</dbReference>
<dbReference type="InterPro" id="IPR017926">
    <property type="entry name" value="GATASE"/>
</dbReference>
<dbReference type="PRINTS" id="PR00096">
    <property type="entry name" value="GATASE"/>
</dbReference>
<dbReference type="CDD" id="cd01743">
    <property type="entry name" value="GATase1_Anthranilate_Synthase"/>
    <property type="match status" value="1"/>
</dbReference>
<dbReference type="RefSeq" id="WP_304420872.1">
    <property type="nucleotide sequence ID" value="NZ_JANCMU010000004.1"/>
</dbReference>
<organism evidence="3 4">
    <name type="scientific">Profundicola chukchiensis</name>
    <dbReference type="NCBI Taxonomy" id="2961959"/>
    <lineage>
        <taxon>Bacteria</taxon>
        <taxon>Pseudomonadati</taxon>
        <taxon>Bacteroidota</taxon>
        <taxon>Flavobacteriia</taxon>
        <taxon>Flavobacteriales</taxon>
        <taxon>Weeksellaceae</taxon>
        <taxon>Profundicola</taxon>
    </lineage>
</organism>
<keyword evidence="4" id="KW-1185">Reference proteome</keyword>
<name>A0A9X4MX31_9FLAO</name>
<accession>A0A9X4MX31</accession>
<dbReference type="GO" id="GO:0004049">
    <property type="term" value="F:anthranilate synthase activity"/>
    <property type="evidence" value="ECO:0007669"/>
    <property type="project" value="TreeGrafter"/>
</dbReference>
<feature type="domain" description="Glutamine amidotransferase" evidence="2">
    <location>
        <begin position="4"/>
        <end position="185"/>
    </location>
</feature>
<comment type="caution">
    <text evidence="3">The sequence shown here is derived from an EMBL/GenBank/DDBJ whole genome shotgun (WGS) entry which is preliminary data.</text>
</comment>
<evidence type="ECO:0000259" key="2">
    <source>
        <dbReference type="Pfam" id="PF00117"/>
    </source>
</evidence>
<dbReference type="GO" id="GO:0000162">
    <property type="term" value="P:L-tryptophan biosynthetic process"/>
    <property type="evidence" value="ECO:0007669"/>
    <property type="project" value="TreeGrafter"/>
</dbReference>
<sequence>MNLLILDNYDSFTYNLVQMVEDILGREVNVIKNDEIALKDLEQFDKIILSPGPGIPQEAGRLLEVIKNYENRIPILGVCLGHQAIAEAFGANLKQLDSVKHGVFSQILETDDENLFRNIDLPLQVGRYHSWVVDEVDFPTDLKITSKDEFGNIMSLKHENYPISGVQFHPESILTPQGKLILKNWLSL</sequence>
<dbReference type="SUPFAM" id="SSF52317">
    <property type="entry name" value="Class I glutamine amidotransferase-like"/>
    <property type="match status" value="1"/>
</dbReference>
<dbReference type="Proteomes" id="UP001152599">
    <property type="component" value="Unassembled WGS sequence"/>
</dbReference>
<gene>
    <name evidence="3" type="ORF">NMK71_08620</name>
</gene>
<dbReference type="InterPro" id="IPR006221">
    <property type="entry name" value="TrpG/PapA_dom"/>
</dbReference>
<dbReference type="PANTHER" id="PTHR43418:SF4">
    <property type="entry name" value="MULTIFUNCTIONAL TRYPTOPHAN BIOSYNTHESIS PROTEIN"/>
    <property type="match status" value="1"/>
</dbReference>
<protein>
    <submittedName>
        <fullName evidence="3">Aminodeoxychorismate/anthranilate synthase component II</fullName>
    </submittedName>
</protein>
<dbReference type="PRINTS" id="PR00099">
    <property type="entry name" value="CPSGATASE"/>
</dbReference>